<dbReference type="InterPro" id="IPR017850">
    <property type="entry name" value="Alkaline_phosphatase_core_sf"/>
</dbReference>
<comment type="similarity">
    <text evidence="1">Belongs to the bacterial phospholipase C family.</text>
</comment>
<accession>A0ABY1P692</accession>
<keyword evidence="3" id="KW-0378">Hydrolase</keyword>
<protein>
    <recommendedName>
        <fullName evidence="2">phospholipase C</fullName>
        <ecNumber evidence="2">3.1.4.3</ecNumber>
    </recommendedName>
</protein>
<sequence length="790" mass="91590">MQFLSITNHMNRREFLEKSGILMAGLGTSSVLHPAILKALMIEPAVQSTFYDAEHVVILMQENRSFDHAFGSLKGVRGFSDRRAFIKQDGHSVFFQKNNDGKYAAPARLDLKNTKSTWMSSLPHSWGNQQEALNNGKYDRWLQAKASDNKNYKDIPLTLGYYNREDLPFYYQLADAFTIFDQYFCSSLTGTTPNRLFHWSGTLREQKNGKVKANVYNENIDYDKNHQARWKSFPEILEENNISWRIYQNEISLPKGMSGEQEAWLSNFTDNPIEWFSNFNVKFSKGYYEYIPKIIASLKNEIENHPERKDVLEKKIAELKEDQLKYHPDQYSKLSQKEKNLHEKAFTTNSNDPNYWNLEIGKDENGEQLVVPKGDVLHQFRKDVENKKLPLVSWLIAPEHFSDHPGSPWYGAWYISEVLNILTKDSETWKKTIFIINYDENDGYFDHVMPFLPPLNPSQPVDMNGAEGVEYVSRKQEYMTSKKIREHEKVEGAIGLGYRVPMIIASPWTKGGFVNSEVADHTSVLMFLENFIRKKFSKDVTVENISDWRRAICGDLTSAFNSSSTKIPEMNYLNQKEYAKTINSARNKPVPNLKWYEENELIIDELLAIQERGIKPSNSLPYNYHINFGNGEIAMMNVTERAVPIIIYDRTKFNEGDFYFSYALYSKQELSHIIQPGAYNYEVFGPNGFYRNFKGNNTPLLKLSLINNPSKNTVEIWIENTHENNISIMIEDLYEKTKKTIDIDNAKILKFLLDKTKGWYDLKINSSSNTWHFAGRLENGKTSISDPHWG</sequence>
<gene>
    <name evidence="6" type="ORF">SAMN06264346_109160</name>
</gene>
<evidence type="ECO:0000256" key="1">
    <source>
        <dbReference type="ARBA" id="ARBA00009717"/>
    </source>
</evidence>
<evidence type="ECO:0000256" key="2">
    <source>
        <dbReference type="ARBA" id="ARBA00012018"/>
    </source>
</evidence>
<dbReference type="EC" id="3.1.4.3" evidence="2"/>
<evidence type="ECO:0000313" key="7">
    <source>
        <dbReference type="Proteomes" id="UP001157960"/>
    </source>
</evidence>
<proteinExistence type="inferred from homology"/>
<comment type="caution">
    <text evidence="6">The sequence shown here is derived from an EMBL/GenBank/DDBJ whole genome shotgun (WGS) entry which is preliminary data.</text>
</comment>
<dbReference type="Pfam" id="PF05506">
    <property type="entry name" value="PLipase_C_C"/>
    <property type="match status" value="1"/>
</dbReference>
<dbReference type="NCBIfam" id="TIGR03396">
    <property type="entry name" value="PC_PLC"/>
    <property type="match status" value="1"/>
</dbReference>
<feature type="domain" description="Bacterial phospholipase C C-terminal" evidence="5">
    <location>
        <begin position="616"/>
        <end position="696"/>
    </location>
</feature>
<dbReference type="PANTHER" id="PTHR31956">
    <property type="entry name" value="NON-SPECIFIC PHOSPHOLIPASE C4-RELATED"/>
    <property type="match status" value="1"/>
</dbReference>
<dbReference type="Gene3D" id="3.40.720.10">
    <property type="entry name" value="Alkaline Phosphatase, subunit A"/>
    <property type="match status" value="2"/>
</dbReference>
<dbReference type="PANTHER" id="PTHR31956:SF1">
    <property type="entry name" value="NON-SPECIFIC PHOSPHOLIPASE C1"/>
    <property type="match status" value="1"/>
</dbReference>
<dbReference type="InterPro" id="IPR017767">
    <property type="entry name" value="PC-PLC"/>
</dbReference>
<evidence type="ECO:0000313" key="6">
    <source>
        <dbReference type="EMBL" id="SMP27311.1"/>
    </source>
</evidence>
<keyword evidence="4" id="KW-0175">Coiled coil</keyword>
<dbReference type="InterPro" id="IPR007312">
    <property type="entry name" value="Phosphoesterase"/>
</dbReference>
<feature type="coiled-coil region" evidence="4">
    <location>
        <begin position="295"/>
        <end position="322"/>
    </location>
</feature>
<dbReference type="InterPro" id="IPR008475">
    <property type="entry name" value="PLipase_C_C"/>
</dbReference>
<evidence type="ECO:0000256" key="3">
    <source>
        <dbReference type="ARBA" id="ARBA00022801"/>
    </source>
</evidence>
<dbReference type="Proteomes" id="UP001157960">
    <property type="component" value="Unassembled WGS sequence"/>
</dbReference>
<keyword evidence="7" id="KW-1185">Reference proteome</keyword>
<dbReference type="PROSITE" id="PS51318">
    <property type="entry name" value="TAT"/>
    <property type="match status" value="1"/>
</dbReference>
<dbReference type="Pfam" id="PF04185">
    <property type="entry name" value="Phosphoesterase"/>
    <property type="match status" value="1"/>
</dbReference>
<reference evidence="6 7" key="1">
    <citation type="submission" date="2017-05" db="EMBL/GenBank/DDBJ databases">
        <authorList>
            <person name="Varghese N."/>
            <person name="Submissions S."/>
        </authorList>
    </citation>
    <scope>NUCLEOTIDE SEQUENCE [LARGE SCALE GENOMIC DNA]</scope>
    <source>
        <strain evidence="6 7">DSM 28214</strain>
    </source>
</reference>
<evidence type="ECO:0000256" key="4">
    <source>
        <dbReference type="SAM" id="Coils"/>
    </source>
</evidence>
<dbReference type="InterPro" id="IPR006311">
    <property type="entry name" value="TAT_signal"/>
</dbReference>
<evidence type="ECO:0000259" key="5">
    <source>
        <dbReference type="Pfam" id="PF05506"/>
    </source>
</evidence>
<organism evidence="6 7">
    <name type="scientific">Chryseobacterium profundimaris</name>
    <dbReference type="NCBI Taxonomy" id="1387275"/>
    <lineage>
        <taxon>Bacteria</taxon>
        <taxon>Pseudomonadati</taxon>
        <taxon>Bacteroidota</taxon>
        <taxon>Flavobacteriia</taxon>
        <taxon>Flavobacteriales</taxon>
        <taxon>Weeksellaceae</taxon>
        <taxon>Chryseobacterium group</taxon>
        <taxon>Chryseobacterium</taxon>
    </lineage>
</organism>
<name>A0ABY1P692_9FLAO</name>
<dbReference type="EMBL" id="FXTZ01000009">
    <property type="protein sequence ID" value="SMP27311.1"/>
    <property type="molecule type" value="Genomic_DNA"/>
</dbReference>